<evidence type="ECO:0000256" key="1">
    <source>
        <dbReference type="SAM" id="MobiDB-lite"/>
    </source>
</evidence>
<dbReference type="AlphaFoldDB" id="A0A4Y2MUK3"/>
<feature type="region of interest" description="Disordered" evidence="1">
    <location>
        <begin position="12"/>
        <end position="37"/>
    </location>
</feature>
<organism evidence="2 3">
    <name type="scientific">Araneus ventricosus</name>
    <name type="common">Orbweaver spider</name>
    <name type="synonym">Epeira ventricosa</name>
    <dbReference type="NCBI Taxonomy" id="182803"/>
    <lineage>
        <taxon>Eukaryota</taxon>
        <taxon>Metazoa</taxon>
        <taxon>Ecdysozoa</taxon>
        <taxon>Arthropoda</taxon>
        <taxon>Chelicerata</taxon>
        <taxon>Arachnida</taxon>
        <taxon>Araneae</taxon>
        <taxon>Araneomorphae</taxon>
        <taxon>Entelegynae</taxon>
        <taxon>Araneoidea</taxon>
        <taxon>Araneidae</taxon>
        <taxon>Araneus</taxon>
    </lineage>
</organism>
<dbReference type="Proteomes" id="UP000499080">
    <property type="component" value="Unassembled WGS sequence"/>
</dbReference>
<feature type="compositionally biased region" description="Basic and acidic residues" evidence="1">
    <location>
        <begin position="26"/>
        <end position="37"/>
    </location>
</feature>
<keyword evidence="3" id="KW-1185">Reference proteome</keyword>
<evidence type="ECO:0000313" key="2">
    <source>
        <dbReference type="EMBL" id="GBN30848.1"/>
    </source>
</evidence>
<name>A0A4Y2MUK3_ARAVE</name>
<comment type="caution">
    <text evidence="2">The sequence shown here is derived from an EMBL/GenBank/DDBJ whole genome shotgun (WGS) entry which is preliminary data.</text>
</comment>
<proteinExistence type="predicted"/>
<dbReference type="EMBL" id="BGPR01007991">
    <property type="protein sequence ID" value="GBN30848.1"/>
    <property type="molecule type" value="Genomic_DNA"/>
</dbReference>
<evidence type="ECO:0000313" key="3">
    <source>
        <dbReference type="Proteomes" id="UP000499080"/>
    </source>
</evidence>
<sequence>MKEQFVQCREKLEHKPNLESSVSFNPDEKQEGQHRTENTDIKVCKSNIRFPVNSSDLDSNTSSQIKLLSFNFEALALEHSCTLSRLELSSVKRSNIKHQEVYGGTYLSILNRSQMMKTTPEVESCLEASALHRLKRGHLVRCLLFGMQQVHTHGVPSVELGFEPEAIRSRSRQFTTRPS</sequence>
<accession>A0A4Y2MUK3</accession>
<protein>
    <submittedName>
        <fullName evidence="2">Uncharacterized protein</fullName>
    </submittedName>
</protein>
<gene>
    <name evidence="2" type="ORF">AVEN_137193_1</name>
</gene>
<reference evidence="2 3" key="1">
    <citation type="journal article" date="2019" name="Sci. Rep.">
        <title>Orb-weaving spider Araneus ventricosus genome elucidates the spidroin gene catalogue.</title>
        <authorList>
            <person name="Kono N."/>
            <person name="Nakamura H."/>
            <person name="Ohtoshi R."/>
            <person name="Moran D.A.P."/>
            <person name="Shinohara A."/>
            <person name="Yoshida Y."/>
            <person name="Fujiwara M."/>
            <person name="Mori M."/>
            <person name="Tomita M."/>
            <person name="Arakawa K."/>
        </authorList>
    </citation>
    <scope>NUCLEOTIDE SEQUENCE [LARGE SCALE GENOMIC DNA]</scope>
</reference>